<evidence type="ECO:0000313" key="2">
    <source>
        <dbReference type="Proteomes" id="UP000799118"/>
    </source>
</evidence>
<dbReference type="EMBL" id="ML769536">
    <property type="protein sequence ID" value="KAE9395169.1"/>
    <property type="molecule type" value="Genomic_DNA"/>
</dbReference>
<name>A0A6A4HA59_9AGAR</name>
<dbReference type="Proteomes" id="UP000799118">
    <property type="component" value="Unassembled WGS sequence"/>
</dbReference>
<organism evidence="1 2">
    <name type="scientific">Gymnopus androsaceus JB14</name>
    <dbReference type="NCBI Taxonomy" id="1447944"/>
    <lineage>
        <taxon>Eukaryota</taxon>
        <taxon>Fungi</taxon>
        <taxon>Dikarya</taxon>
        <taxon>Basidiomycota</taxon>
        <taxon>Agaricomycotina</taxon>
        <taxon>Agaricomycetes</taxon>
        <taxon>Agaricomycetidae</taxon>
        <taxon>Agaricales</taxon>
        <taxon>Marasmiineae</taxon>
        <taxon>Omphalotaceae</taxon>
        <taxon>Gymnopus</taxon>
    </lineage>
</organism>
<accession>A0A6A4HA59</accession>
<dbReference type="AlphaFoldDB" id="A0A6A4HA59"/>
<sequence length="83" mass="9589">MYWGHFQALIHRFPTQSTLGKSVGPFRRYGLLIPPLPPKLRSLYLSQFLPEFLDPGLVLNAFFTRSPTLHPRLIPPFRSQDTP</sequence>
<keyword evidence="2" id="KW-1185">Reference proteome</keyword>
<reference evidence="1" key="1">
    <citation type="journal article" date="2019" name="Environ. Microbiol.">
        <title>Fungal ecological strategies reflected in gene transcription - a case study of two litter decomposers.</title>
        <authorList>
            <person name="Barbi F."/>
            <person name="Kohler A."/>
            <person name="Barry K."/>
            <person name="Baskaran P."/>
            <person name="Daum C."/>
            <person name="Fauchery L."/>
            <person name="Ihrmark K."/>
            <person name="Kuo A."/>
            <person name="LaButti K."/>
            <person name="Lipzen A."/>
            <person name="Morin E."/>
            <person name="Grigoriev I.V."/>
            <person name="Henrissat B."/>
            <person name="Lindahl B."/>
            <person name="Martin F."/>
        </authorList>
    </citation>
    <scope>NUCLEOTIDE SEQUENCE</scope>
    <source>
        <strain evidence="1">JB14</strain>
    </source>
</reference>
<gene>
    <name evidence="1" type="ORF">BT96DRAFT_158945</name>
</gene>
<evidence type="ECO:0000313" key="1">
    <source>
        <dbReference type="EMBL" id="KAE9395169.1"/>
    </source>
</evidence>
<protein>
    <submittedName>
        <fullName evidence="1">Uncharacterized protein</fullName>
    </submittedName>
</protein>
<proteinExistence type="predicted"/>